<keyword evidence="2" id="KW-0732">Signal</keyword>
<dbReference type="EMBL" id="VZQQ01000104">
    <property type="protein sequence ID" value="MBC8752450.1"/>
    <property type="molecule type" value="Genomic_DNA"/>
</dbReference>
<evidence type="ECO:0000313" key="4">
    <source>
        <dbReference type="Proteomes" id="UP000736373"/>
    </source>
</evidence>
<feature type="region of interest" description="Disordered" evidence="1">
    <location>
        <begin position="35"/>
        <end position="58"/>
    </location>
</feature>
<feature type="chain" id="PRO_5046894837" description="DUF4148 domain-containing protein" evidence="2">
    <location>
        <begin position="22"/>
        <end position="88"/>
    </location>
</feature>
<comment type="caution">
    <text evidence="3">The sequence shown here is derived from an EMBL/GenBank/DDBJ whole genome shotgun (WGS) entry which is preliminary data.</text>
</comment>
<gene>
    <name evidence="3" type="ORF">F6X42_40465</name>
</gene>
<organism evidence="3 4">
    <name type="scientific">Paraburkholderia podalyriae</name>
    <dbReference type="NCBI Taxonomy" id="1938811"/>
    <lineage>
        <taxon>Bacteria</taxon>
        <taxon>Pseudomonadati</taxon>
        <taxon>Pseudomonadota</taxon>
        <taxon>Betaproteobacteria</taxon>
        <taxon>Burkholderiales</taxon>
        <taxon>Burkholderiaceae</taxon>
        <taxon>Paraburkholderia</taxon>
    </lineage>
</organism>
<evidence type="ECO:0000313" key="3">
    <source>
        <dbReference type="EMBL" id="MBC8752450.1"/>
    </source>
</evidence>
<feature type="compositionally biased region" description="Low complexity" evidence="1">
    <location>
        <begin position="44"/>
        <end position="58"/>
    </location>
</feature>
<protein>
    <recommendedName>
        <fullName evidence="5">DUF4148 domain-containing protein</fullName>
    </recommendedName>
</protein>
<evidence type="ECO:0000256" key="1">
    <source>
        <dbReference type="SAM" id="MobiDB-lite"/>
    </source>
</evidence>
<accession>A0ABR7Q1L8</accession>
<name>A0ABR7Q1L8_9BURK</name>
<evidence type="ECO:0000256" key="2">
    <source>
        <dbReference type="SAM" id="SignalP"/>
    </source>
</evidence>
<dbReference type="RefSeq" id="WP_187639309.1">
    <property type="nucleotide sequence ID" value="NZ_VZQQ01000104.1"/>
</dbReference>
<reference evidence="3 4" key="1">
    <citation type="submission" date="2019-09" db="EMBL/GenBank/DDBJ databases">
        <title>Paraburkholderia podalyriae sp. nov., A South African Podalyria-associated rhizobium.</title>
        <authorList>
            <person name="Mavima L."/>
            <person name="Beukes C.W."/>
            <person name="Palmer M."/>
            <person name="De Meyer S.E."/>
            <person name="James E.K."/>
            <person name="Maluk M."/>
            <person name="Avontuur J.R."/>
            <person name="Chan W.Y."/>
            <person name="Venter S.N."/>
            <person name="Steenkamp E.T."/>
        </authorList>
    </citation>
    <scope>NUCLEOTIDE SEQUENCE [LARGE SCALE GENOMIC DNA]</scope>
    <source>
        <strain evidence="3 4">WC7.3b</strain>
    </source>
</reference>
<evidence type="ECO:0008006" key="5">
    <source>
        <dbReference type="Google" id="ProtNLM"/>
    </source>
</evidence>
<dbReference type="Proteomes" id="UP000736373">
    <property type="component" value="Unassembled WGS sequence"/>
</dbReference>
<feature type="signal peptide" evidence="2">
    <location>
        <begin position="1"/>
        <end position="21"/>
    </location>
</feature>
<proteinExistence type="predicted"/>
<keyword evidence="4" id="KW-1185">Reference proteome</keyword>
<sequence>MNTLRLAAVATIALIGAGAWAQELTPEQAQVLAQATGPATSQDVGGVAPSAGAGAPQGATRQQVYVDLVCSEKPGQMQIIQNSTYHGQ</sequence>